<comment type="caution">
    <text evidence="2">The sequence shown here is derived from an EMBL/GenBank/DDBJ whole genome shotgun (WGS) entry which is preliminary data.</text>
</comment>
<dbReference type="EMBL" id="AWEZ01000045">
    <property type="protein sequence ID" value="ERL08186.1"/>
    <property type="molecule type" value="Genomic_DNA"/>
</dbReference>
<dbReference type="Gene3D" id="3.90.1200.10">
    <property type="match status" value="1"/>
</dbReference>
<dbReference type="eggNOG" id="COG3173">
    <property type="taxonomic scope" value="Bacteria"/>
</dbReference>
<evidence type="ECO:0000313" key="2">
    <source>
        <dbReference type="EMBL" id="ERL08186.1"/>
    </source>
</evidence>
<gene>
    <name evidence="2" type="ORF">HMPREF1316_0169</name>
</gene>
<evidence type="ECO:0000313" key="3">
    <source>
        <dbReference type="Proteomes" id="UP000016638"/>
    </source>
</evidence>
<dbReference type="Pfam" id="PF01636">
    <property type="entry name" value="APH"/>
    <property type="match status" value="1"/>
</dbReference>
<dbReference type="Proteomes" id="UP000016638">
    <property type="component" value="Unassembled WGS sequence"/>
</dbReference>
<organism evidence="2 3">
    <name type="scientific">Olsenella profusa F0195</name>
    <dbReference type="NCBI Taxonomy" id="1125712"/>
    <lineage>
        <taxon>Bacteria</taxon>
        <taxon>Bacillati</taxon>
        <taxon>Actinomycetota</taxon>
        <taxon>Coriobacteriia</taxon>
        <taxon>Coriobacteriales</taxon>
        <taxon>Atopobiaceae</taxon>
        <taxon>Olsenella</taxon>
    </lineage>
</organism>
<dbReference type="InterPro" id="IPR011009">
    <property type="entry name" value="Kinase-like_dom_sf"/>
</dbReference>
<feature type="domain" description="Aminoglycoside phosphotransferase" evidence="1">
    <location>
        <begin position="16"/>
        <end position="219"/>
    </location>
</feature>
<dbReference type="STRING" id="1125712.HMPREF1316_0169"/>
<sequence length="258" mass="28571">MELSGNKVELVTRHNKVVYRDGDRIVKAFVPTKPASDVFREALNLARVAEGDLPVETPEVIEVSRLKDGSWALATDCFEGTTLAEQLLDAGGTPREGELLDQFVDLQIKVQQAPVPAALTHQSAKVVRMIGRVEGLDPSARYDLQMRADRLRSGRAICHGDFNPSNVVVGEQGVCVCDWTHVTIGLPEADAAMTYILFKLTFPALADAYLDAYSRYADMPKQKVRYWLPVVAAAELSRGRKGNEEFLRSMVSESNDYE</sequence>
<evidence type="ECO:0000259" key="1">
    <source>
        <dbReference type="Pfam" id="PF01636"/>
    </source>
</evidence>
<proteinExistence type="predicted"/>
<dbReference type="InterPro" id="IPR002575">
    <property type="entry name" value="Aminoglycoside_PTrfase"/>
</dbReference>
<keyword evidence="3" id="KW-1185">Reference proteome</keyword>
<reference evidence="2 3" key="1">
    <citation type="submission" date="2013-08" db="EMBL/GenBank/DDBJ databases">
        <authorList>
            <person name="Durkin A.S."/>
            <person name="Haft D.R."/>
            <person name="McCorrison J."/>
            <person name="Torralba M."/>
            <person name="Gillis M."/>
            <person name="Haft D.H."/>
            <person name="Methe B."/>
            <person name="Sutton G."/>
            <person name="Nelson K.E."/>
        </authorList>
    </citation>
    <scope>NUCLEOTIDE SEQUENCE [LARGE SCALE GENOMIC DNA]</scope>
    <source>
        <strain evidence="2 3">F0195</strain>
    </source>
</reference>
<name>U2V6B8_9ACTN</name>
<accession>U2V6B8</accession>
<dbReference type="OrthoDB" id="9797603at2"/>
<dbReference type="AlphaFoldDB" id="U2V6B8"/>
<dbReference type="SUPFAM" id="SSF56112">
    <property type="entry name" value="Protein kinase-like (PK-like)"/>
    <property type="match status" value="1"/>
</dbReference>
<protein>
    <submittedName>
        <fullName evidence="2">PTS family porter</fullName>
    </submittedName>
</protein>
<dbReference type="PATRIC" id="fig|1125712.3.peg.1295"/>
<dbReference type="RefSeq" id="WP_021726055.1">
    <property type="nucleotide sequence ID" value="NZ_AWEZ01000045.1"/>
</dbReference>